<sequence>MEIRRLSKELGLPTWDKQSFACLSSRFPYGESITPERLRRVDQAEQFLIDLGFRQVRVRYHGNLARIETDEAGFAKMLDETLRGNIYSTFSEIGFTYVALDIRGYRTGSMNETLSKDEMKKVLK</sequence>
<dbReference type="InterPro" id="IPR052188">
    <property type="entry name" value="Ni-pincer_cofactor_biosynth"/>
</dbReference>
<protein>
    <submittedName>
        <fullName evidence="1">Pyridinium-3,5-biscarboxylic acid mononucleotide sulfurtransferase</fullName>
        <ecNumber evidence="1">2.8.1.-</ecNumber>
    </submittedName>
</protein>
<dbReference type="GO" id="GO:0016740">
    <property type="term" value="F:transferase activity"/>
    <property type="evidence" value="ECO:0007669"/>
    <property type="project" value="UniProtKB-KW"/>
</dbReference>
<dbReference type="AlphaFoldDB" id="A0A645IQ71"/>
<gene>
    <name evidence="1" type="primary">larE_25</name>
    <name evidence="1" type="ORF">SDC9_197024</name>
</gene>
<keyword evidence="1" id="KW-0808">Transferase</keyword>
<dbReference type="SUPFAM" id="SSF52402">
    <property type="entry name" value="Adenine nucleotide alpha hydrolases-like"/>
    <property type="match status" value="1"/>
</dbReference>
<accession>A0A645IQ71</accession>
<evidence type="ECO:0000313" key="1">
    <source>
        <dbReference type="EMBL" id="MPN49403.1"/>
    </source>
</evidence>
<organism evidence="1">
    <name type="scientific">bioreactor metagenome</name>
    <dbReference type="NCBI Taxonomy" id="1076179"/>
    <lineage>
        <taxon>unclassified sequences</taxon>
        <taxon>metagenomes</taxon>
        <taxon>ecological metagenomes</taxon>
    </lineage>
</organism>
<comment type="caution">
    <text evidence="1">The sequence shown here is derived from an EMBL/GenBank/DDBJ whole genome shotgun (WGS) entry which is preliminary data.</text>
</comment>
<dbReference type="EMBL" id="VSSQ01112637">
    <property type="protein sequence ID" value="MPN49403.1"/>
    <property type="molecule type" value="Genomic_DNA"/>
</dbReference>
<dbReference type="PANTHER" id="PTHR43169">
    <property type="entry name" value="EXSB FAMILY PROTEIN"/>
    <property type="match status" value="1"/>
</dbReference>
<proteinExistence type="predicted"/>
<reference evidence="1" key="1">
    <citation type="submission" date="2019-08" db="EMBL/GenBank/DDBJ databases">
        <authorList>
            <person name="Kucharzyk K."/>
            <person name="Murdoch R.W."/>
            <person name="Higgins S."/>
            <person name="Loffler F."/>
        </authorList>
    </citation>
    <scope>NUCLEOTIDE SEQUENCE</scope>
</reference>
<dbReference type="PANTHER" id="PTHR43169:SF2">
    <property type="entry name" value="NAD_GMP SYNTHASE DOMAIN-CONTAINING PROTEIN"/>
    <property type="match status" value="1"/>
</dbReference>
<name>A0A645IQ71_9ZZZZ</name>
<dbReference type="EC" id="2.8.1.-" evidence="1"/>